<name>A0A1Y1W257_9FUNG</name>
<dbReference type="RefSeq" id="XP_040741248.1">
    <property type="nucleotide sequence ID" value="XM_040891817.1"/>
</dbReference>
<gene>
    <name evidence="2" type="ORF">DL89DRAFT_56820</name>
</gene>
<protein>
    <submittedName>
        <fullName evidence="2">Uncharacterized protein</fullName>
    </submittedName>
</protein>
<comment type="caution">
    <text evidence="2">The sequence shown here is derived from an EMBL/GenBank/DDBJ whole genome shotgun (WGS) entry which is preliminary data.</text>
</comment>
<dbReference type="Proteomes" id="UP000193922">
    <property type="component" value="Unassembled WGS sequence"/>
</dbReference>
<accession>A0A1Y1W257</accession>
<reference evidence="2 3" key="1">
    <citation type="submission" date="2016-07" db="EMBL/GenBank/DDBJ databases">
        <title>Pervasive Adenine N6-methylation of Active Genes in Fungi.</title>
        <authorList>
            <consortium name="DOE Joint Genome Institute"/>
            <person name="Mondo S.J."/>
            <person name="Dannebaum R.O."/>
            <person name="Kuo R.C."/>
            <person name="Labutti K."/>
            <person name="Haridas S."/>
            <person name="Kuo A."/>
            <person name="Salamov A."/>
            <person name="Ahrendt S.R."/>
            <person name="Lipzen A."/>
            <person name="Sullivan W."/>
            <person name="Andreopoulos W.B."/>
            <person name="Clum A."/>
            <person name="Lindquist E."/>
            <person name="Daum C."/>
            <person name="Ramamoorthy G.K."/>
            <person name="Gryganskyi A."/>
            <person name="Culley D."/>
            <person name="Magnuson J.K."/>
            <person name="James T.Y."/>
            <person name="O'Malley M.A."/>
            <person name="Stajich J.E."/>
            <person name="Spatafora J.W."/>
            <person name="Visel A."/>
            <person name="Grigoriev I.V."/>
        </authorList>
    </citation>
    <scope>NUCLEOTIDE SEQUENCE [LARGE SCALE GENOMIC DNA]</scope>
    <source>
        <strain evidence="2 3">ATCC 12442</strain>
    </source>
</reference>
<keyword evidence="3" id="KW-1185">Reference proteome</keyword>
<feature type="region of interest" description="Disordered" evidence="1">
    <location>
        <begin position="128"/>
        <end position="160"/>
    </location>
</feature>
<dbReference type="GeneID" id="63808465"/>
<evidence type="ECO:0000313" key="2">
    <source>
        <dbReference type="EMBL" id="ORX67326.1"/>
    </source>
</evidence>
<sequence>MVVVVVAVSAAAAHLFDDLDLLLDDLLDDLLDALLDRKHGLNLENTALEYFNIASKWEAATTATTHTSTHLAGSCATSARDVGASVGAAESRAKSARFSWPSWSSLGSIRAPRRIVCSSTAWSRRRAAMPTRPSWSMPNGSLGLTANGATRTRSSVFQDK</sequence>
<evidence type="ECO:0000256" key="1">
    <source>
        <dbReference type="SAM" id="MobiDB-lite"/>
    </source>
</evidence>
<dbReference type="EMBL" id="MCFD01000013">
    <property type="protein sequence ID" value="ORX67326.1"/>
    <property type="molecule type" value="Genomic_DNA"/>
</dbReference>
<dbReference type="AlphaFoldDB" id="A0A1Y1W257"/>
<proteinExistence type="predicted"/>
<feature type="compositionally biased region" description="Polar residues" evidence="1">
    <location>
        <begin position="133"/>
        <end position="160"/>
    </location>
</feature>
<organism evidence="2 3">
    <name type="scientific">Linderina pennispora</name>
    <dbReference type="NCBI Taxonomy" id="61395"/>
    <lineage>
        <taxon>Eukaryota</taxon>
        <taxon>Fungi</taxon>
        <taxon>Fungi incertae sedis</taxon>
        <taxon>Zoopagomycota</taxon>
        <taxon>Kickxellomycotina</taxon>
        <taxon>Kickxellomycetes</taxon>
        <taxon>Kickxellales</taxon>
        <taxon>Kickxellaceae</taxon>
        <taxon>Linderina</taxon>
    </lineage>
</organism>
<evidence type="ECO:0000313" key="3">
    <source>
        <dbReference type="Proteomes" id="UP000193922"/>
    </source>
</evidence>